<keyword evidence="2" id="KW-1185">Reference proteome</keyword>
<evidence type="ECO:0000313" key="1">
    <source>
        <dbReference type="EMBL" id="EKF27261.1"/>
    </source>
</evidence>
<evidence type="ECO:0000313" key="2">
    <source>
        <dbReference type="Proteomes" id="UP000007350"/>
    </source>
</evidence>
<name>K2MY42_TRYCR</name>
<accession>K2MY42</accession>
<organism evidence="1 2">
    <name type="scientific">Trypanosoma cruzi marinkellei</name>
    <dbReference type="NCBI Taxonomy" id="85056"/>
    <lineage>
        <taxon>Eukaryota</taxon>
        <taxon>Discoba</taxon>
        <taxon>Euglenozoa</taxon>
        <taxon>Kinetoplastea</taxon>
        <taxon>Metakinetoplastina</taxon>
        <taxon>Trypanosomatida</taxon>
        <taxon>Trypanosomatidae</taxon>
        <taxon>Trypanosoma</taxon>
        <taxon>Schizotrypanum</taxon>
    </lineage>
</organism>
<reference evidence="1 2" key="1">
    <citation type="journal article" date="2012" name="BMC Genomics">
        <title>Comparative genomic analysis of human infective Trypanosoma cruzi lineages with the bat-restricted subspecies T. cruzi marinkellei.</title>
        <authorList>
            <person name="Franzen O."/>
            <person name="Talavera-Lopez C."/>
            <person name="Ochaya S."/>
            <person name="Butler C.E."/>
            <person name="Messenger L.A."/>
            <person name="Lewis M.D."/>
            <person name="Llewellyn M.S."/>
            <person name="Marinkelle C.J."/>
            <person name="Tyler K.M."/>
            <person name="Miles M.A."/>
            <person name="Andersson B."/>
        </authorList>
    </citation>
    <scope>NUCLEOTIDE SEQUENCE [LARGE SCALE GENOMIC DNA]</scope>
    <source>
        <strain evidence="1 2">B7</strain>
    </source>
</reference>
<dbReference type="OrthoDB" id="272229at2759"/>
<proteinExistence type="predicted"/>
<protein>
    <submittedName>
        <fullName evidence="1">Uncharacterized protein</fullName>
    </submittedName>
</protein>
<gene>
    <name evidence="1" type="ORF">MOQ_009022</name>
</gene>
<dbReference type="Proteomes" id="UP000007350">
    <property type="component" value="Unassembled WGS sequence"/>
</dbReference>
<sequence>MTSAICPVKGAAVELPWKLLVAAAQPYQTLSGPALSVNFLRQPTVMSFQRLPFHHCGVSGRYYHSLLHSLAEFATTPRPVRDSHVRMLHAPMEDFWHAVGFLNCTYVTTYAPFTHEHPAMGAVELAPSSHRNHKDLRFSLYSGTHQPIATMILTGSPSGAVDGKEKDAIAPLPHVDQDEELLRVTNIGDVKRLADGSILQRAIFTKGSQQSSDVVPPWWVDVCVAEFCQTLALANLLVPHVSGEGRNCTWTIAAQQALTQGELLTDAPFDIVSAAPRVFAAYRMPPWRHRIGLPLFSADRQPLCVALHVELRQHGCTSTSGTYFLVEAEGHTR</sequence>
<dbReference type="AlphaFoldDB" id="K2MY42"/>
<comment type="caution">
    <text evidence="1">The sequence shown here is derived from an EMBL/GenBank/DDBJ whole genome shotgun (WGS) entry which is preliminary data.</text>
</comment>
<dbReference type="EMBL" id="AHKC01018549">
    <property type="protein sequence ID" value="EKF27261.1"/>
    <property type="molecule type" value="Genomic_DNA"/>
</dbReference>